<dbReference type="PROSITE" id="PS00188">
    <property type="entry name" value="BIOTIN"/>
    <property type="match status" value="1"/>
</dbReference>
<dbReference type="CDD" id="cd06850">
    <property type="entry name" value="biotinyl_domain"/>
    <property type="match status" value="1"/>
</dbReference>
<dbReference type="InterPro" id="IPR050709">
    <property type="entry name" value="Biotin_Carboxyl_Carrier/Decarb"/>
</dbReference>
<proteinExistence type="predicted"/>
<dbReference type="PROSITE" id="PS50968">
    <property type="entry name" value="BIOTINYL_LIPOYL"/>
    <property type="match status" value="1"/>
</dbReference>
<protein>
    <submittedName>
        <fullName evidence="3">Acetyl-CoA carboxylase biotin carboxyl carrier protein subunit</fullName>
    </submittedName>
</protein>
<evidence type="ECO:0000256" key="1">
    <source>
        <dbReference type="ARBA" id="ARBA00023267"/>
    </source>
</evidence>
<dbReference type="SUPFAM" id="SSF51230">
    <property type="entry name" value="Single hybrid motif"/>
    <property type="match status" value="1"/>
</dbReference>
<dbReference type="Gene3D" id="2.40.50.100">
    <property type="match status" value="1"/>
</dbReference>
<dbReference type="InterPro" id="IPR011053">
    <property type="entry name" value="Single_hybrid_motif"/>
</dbReference>
<dbReference type="InterPro" id="IPR001882">
    <property type="entry name" value="Biotin_BS"/>
</dbReference>
<dbReference type="RefSeq" id="WP_151098735.1">
    <property type="nucleotide sequence ID" value="NZ_VZPU01000155.1"/>
</dbReference>
<keyword evidence="1" id="KW-0092">Biotin</keyword>
<evidence type="ECO:0000259" key="2">
    <source>
        <dbReference type="PROSITE" id="PS50968"/>
    </source>
</evidence>
<feature type="domain" description="Lipoyl-binding" evidence="2">
    <location>
        <begin position="1"/>
        <end position="68"/>
    </location>
</feature>
<dbReference type="OrthoDB" id="9760256at2"/>
<dbReference type="EMBL" id="VZPU01000155">
    <property type="protein sequence ID" value="KAB0478964.1"/>
    <property type="molecule type" value="Genomic_DNA"/>
</dbReference>
<dbReference type="InterPro" id="IPR000089">
    <property type="entry name" value="Biotin_lipoyl"/>
</dbReference>
<comment type="caution">
    <text evidence="3">The sequence shown here is derived from an EMBL/GenBank/DDBJ whole genome shotgun (WGS) entry which is preliminary data.</text>
</comment>
<sequence length="68" mass="7504">ALNASMTGNIWKIFVEHGQEIKKGETIAIIEAMKMELPVYAEEDGIVKAIICRAGQTVHSGEPLVYME</sequence>
<evidence type="ECO:0000313" key="3">
    <source>
        <dbReference type="EMBL" id="KAB0478964.1"/>
    </source>
</evidence>
<accession>A0A643CXH9</accession>
<dbReference type="PANTHER" id="PTHR45266">
    <property type="entry name" value="OXALOACETATE DECARBOXYLASE ALPHA CHAIN"/>
    <property type="match status" value="1"/>
</dbReference>
<dbReference type="AlphaFoldDB" id="A0A643CXH9"/>
<feature type="non-terminal residue" evidence="3">
    <location>
        <position position="1"/>
    </location>
</feature>
<dbReference type="Pfam" id="PF00364">
    <property type="entry name" value="Biotin_lipoyl"/>
    <property type="match status" value="1"/>
</dbReference>
<gene>
    <name evidence="3" type="ORF">F7R09_30660</name>
</gene>
<dbReference type="FunFam" id="2.40.50.100:FF:000003">
    <property type="entry name" value="Acetyl-CoA carboxylase biotin carboxyl carrier protein"/>
    <property type="match status" value="1"/>
</dbReference>
<name>A0A643CXH9_PSEVA</name>
<dbReference type="PANTHER" id="PTHR45266:SF3">
    <property type="entry name" value="OXALOACETATE DECARBOXYLASE ALPHA CHAIN"/>
    <property type="match status" value="1"/>
</dbReference>
<reference evidence="3" key="1">
    <citation type="submission" date="2019-09" db="EMBL/GenBank/DDBJ databases">
        <title>Draft genome sequences of 48 bacterial type strains from the CCUG.</title>
        <authorList>
            <person name="Tunovic T."/>
            <person name="Pineiro-Iglesias B."/>
            <person name="Unosson C."/>
            <person name="Inganas E."/>
            <person name="Ohlen M."/>
            <person name="Cardew S."/>
            <person name="Jensie-Markopoulos S."/>
            <person name="Salva-Serra F."/>
            <person name="Jaen-Luchoro D."/>
            <person name="Karlsson R."/>
            <person name="Svensson-Stadler L."/>
            <person name="Chun J."/>
            <person name="Moore E."/>
        </authorList>
    </citation>
    <scope>NUCLEOTIDE SEQUENCE</scope>
    <source>
        <strain evidence="3">CCUG 49675</strain>
    </source>
</reference>
<organism evidence="3">
    <name type="scientific">Pseudomonas vancouverensis</name>
    <dbReference type="NCBI Taxonomy" id="95300"/>
    <lineage>
        <taxon>Bacteria</taxon>
        <taxon>Pseudomonadati</taxon>
        <taxon>Pseudomonadota</taxon>
        <taxon>Gammaproteobacteria</taxon>
        <taxon>Pseudomonadales</taxon>
        <taxon>Pseudomonadaceae</taxon>
        <taxon>Pseudomonas</taxon>
    </lineage>
</organism>